<dbReference type="Proteomes" id="UP000037696">
    <property type="component" value="Unassembled WGS sequence"/>
</dbReference>
<dbReference type="AlphaFoldDB" id="A0A0M8NRP7"/>
<reference evidence="2 3" key="1">
    <citation type="submission" date="2015-08" db="EMBL/GenBank/DDBJ databases">
        <title>Genome sequencing of Penicillium nordicum.</title>
        <authorList>
            <person name="Nguyen H.D."/>
            <person name="Seifert K.A."/>
        </authorList>
    </citation>
    <scope>NUCLEOTIDE SEQUENCE [LARGE SCALE GENOMIC DNA]</scope>
    <source>
        <strain evidence="2 3">DAOMC 185683</strain>
    </source>
</reference>
<proteinExistence type="inferred from homology"/>
<name>A0A0M8NRP7_9EURO</name>
<dbReference type="Gene3D" id="3.30.2140.20">
    <property type="match status" value="1"/>
</dbReference>
<dbReference type="Pfam" id="PF00797">
    <property type="entry name" value="Acetyltransf_2"/>
    <property type="match status" value="1"/>
</dbReference>
<evidence type="ECO:0000256" key="1">
    <source>
        <dbReference type="ARBA" id="ARBA00006547"/>
    </source>
</evidence>
<evidence type="ECO:0000313" key="2">
    <source>
        <dbReference type="EMBL" id="KOS38046.1"/>
    </source>
</evidence>
<sequence length="317" mass="36064">MAHKPTYTDQQLELYLSRIGYSHSTQPESNLLQHLRQDIENDALSALCHLQRQHLVAIPWGNSELHYSQHHTISLDPQSLFEKMVERQLDGYCMENTGLFFIVLRSLGYRVYATGGRVSHAAAKGVDNGLYMGIGHMILIVTIGGEKYMVDVGFGNNCATAPLLLQEGATATAIAPSEMRIVRESIAEFTDPSQKIWIYQTRYNPESKWLPQICFSEVEFFPQDFGVMNFSISQRRTSWFTQVFVCTRMILDQSGTEIIGQCIMLGKEVKERLHGQTEILQVLETEEDRVKALAKYFDMHLCESEIQGIRGMTSELK</sequence>
<dbReference type="EMBL" id="LHQQ01000276">
    <property type="protein sequence ID" value="KOS38046.1"/>
    <property type="molecule type" value="Genomic_DNA"/>
</dbReference>
<dbReference type="PANTHER" id="PTHR11786">
    <property type="entry name" value="N-HYDROXYARYLAMINE O-ACETYLTRANSFERASE"/>
    <property type="match status" value="1"/>
</dbReference>
<dbReference type="STRING" id="229535.A0A0M8NRP7"/>
<dbReference type="OrthoDB" id="10260017at2759"/>
<dbReference type="GO" id="GO:0016407">
    <property type="term" value="F:acetyltransferase activity"/>
    <property type="evidence" value="ECO:0007669"/>
    <property type="project" value="InterPro"/>
</dbReference>
<comment type="similarity">
    <text evidence="1">Belongs to the arylamine N-acetyltransferase family.</text>
</comment>
<dbReference type="PANTHER" id="PTHR11786:SF0">
    <property type="entry name" value="ARYLAMINE N-ACETYLTRANSFERASE 4-RELATED"/>
    <property type="match status" value="1"/>
</dbReference>
<dbReference type="InterPro" id="IPR001447">
    <property type="entry name" value="Arylamine_N-AcTrfase"/>
</dbReference>
<evidence type="ECO:0000313" key="3">
    <source>
        <dbReference type="Proteomes" id="UP000037696"/>
    </source>
</evidence>
<dbReference type="InterPro" id="IPR038765">
    <property type="entry name" value="Papain-like_cys_pep_sf"/>
</dbReference>
<organism evidence="2 3">
    <name type="scientific">Penicillium nordicum</name>
    <dbReference type="NCBI Taxonomy" id="229535"/>
    <lineage>
        <taxon>Eukaryota</taxon>
        <taxon>Fungi</taxon>
        <taxon>Dikarya</taxon>
        <taxon>Ascomycota</taxon>
        <taxon>Pezizomycotina</taxon>
        <taxon>Eurotiomycetes</taxon>
        <taxon>Eurotiomycetidae</taxon>
        <taxon>Eurotiales</taxon>
        <taxon>Aspergillaceae</taxon>
        <taxon>Penicillium</taxon>
    </lineage>
</organism>
<dbReference type="FunFam" id="3.30.2140.20:FF:000003">
    <property type="entry name" value="Arylamine N-acetyltransferase 1"/>
    <property type="match status" value="1"/>
</dbReference>
<keyword evidence="3" id="KW-1185">Reference proteome</keyword>
<accession>A0A0M8NRP7</accession>
<comment type="caution">
    <text evidence="2">The sequence shown here is derived from an EMBL/GenBank/DDBJ whole genome shotgun (WGS) entry which is preliminary data.</text>
</comment>
<dbReference type="InterPro" id="IPR053710">
    <property type="entry name" value="Arylamine_NAT_domain_sf"/>
</dbReference>
<gene>
    <name evidence="2" type="ORF">ACN38_g11147</name>
</gene>
<dbReference type="SUPFAM" id="SSF54001">
    <property type="entry name" value="Cysteine proteinases"/>
    <property type="match status" value="1"/>
</dbReference>
<protein>
    <submittedName>
        <fullName evidence="2">Uncharacterized protein</fullName>
    </submittedName>
</protein>